<dbReference type="Pfam" id="PF02311">
    <property type="entry name" value="AraC_binding"/>
    <property type="match status" value="1"/>
</dbReference>
<dbReference type="SUPFAM" id="SSF51215">
    <property type="entry name" value="Regulatory protein AraC"/>
    <property type="match status" value="1"/>
</dbReference>
<dbReference type="AlphaFoldDB" id="A0A916YNF1"/>
<protein>
    <recommendedName>
        <fullName evidence="5">HTH araC/xylS-type domain-containing protein</fullName>
    </recommendedName>
</protein>
<feature type="domain" description="HTH araC/xylS-type" evidence="5">
    <location>
        <begin position="197"/>
        <end position="295"/>
    </location>
</feature>
<evidence type="ECO:0000256" key="2">
    <source>
        <dbReference type="ARBA" id="ARBA00023125"/>
    </source>
</evidence>
<keyword evidence="7" id="KW-1185">Reference proteome</keyword>
<reference evidence="6" key="2">
    <citation type="submission" date="2020-09" db="EMBL/GenBank/DDBJ databases">
        <authorList>
            <person name="Sun Q."/>
            <person name="Zhou Y."/>
        </authorList>
    </citation>
    <scope>NUCLEOTIDE SEQUENCE</scope>
    <source>
        <strain evidence="6">CGMCC 1.15178</strain>
    </source>
</reference>
<dbReference type="InterPro" id="IPR018060">
    <property type="entry name" value="HTH_AraC"/>
</dbReference>
<keyword evidence="1" id="KW-0805">Transcription regulation</keyword>
<accession>A0A916YNF1</accession>
<dbReference type="InterPro" id="IPR003313">
    <property type="entry name" value="AraC-bd"/>
</dbReference>
<evidence type="ECO:0000259" key="5">
    <source>
        <dbReference type="PROSITE" id="PS01124"/>
    </source>
</evidence>
<comment type="caution">
    <text evidence="6">The sequence shown here is derived from an EMBL/GenBank/DDBJ whole genome shotgun (WGS) entry which is preliminary data.</text>
</comment>
<dbReference type="PANTHER" id="PTHR43280">
    <property type="entry name" value="ARAC-FAMILY TRANSCRIPTIONAL REGULATOR"/>
    <property type="match status" value="1"/>
</dbReference>
<dbReference type="Pfam" id="PF12833">
    <property type="entry name" value="HTH_18"/>
    <property type="match status" value="1"/>
</dbReference>
<dbReference type="SMART" id="SM00342">
    <property type="entry name" value="HTH_ARAC"/>
    <property type="match status" value="1"/>
</dbReference>
<dbReference type="GO" id="GO:0043565">
    <property type="term" value="F:sequence-specific DNA binding"/>
    <property type="evidence" value="ECO:0007669"/>
    <property type="project" value="InterPro"/>
</dbReference>
<sequence>MAMVQQSGLDNMKRTALRQTLEIQQLITMYYFEFDKNYVFNGEQHNFWEFLYVDKGEIEVLADGRKHLLKQGMIIFHKPNEFHEFYAAEGKAPNVIVITFDCSSASMDRFADKVIKLEDEERNLLAQMIKEGENAFIFPFRHPLERRGETVFGSEQLLRCYLEIFLIRLLRRSTLPDSEKSPLSTSAREKSKDDQTKRVLRYMEEKIGDPLNINGICSELLISKTQLKSLFKQNTGYSVMEYFTKLKIERAKRYIREDSFNVTEISQRLGFSSVHYFSKAFKNATGMSPSEYARSVKSRMTLESGG</sequence>
<evidence type="ECO:0000256" key="1">
    <source>
        <dbReference type="ARBA" id="ARBA00023015"/>
    </source>
</evidence>
<dbReference type="InterPro" id="IPR020449">
    <property type="entry name" value="Tscrpt_reg_AraC-type_HTH"/>
</dbReference>
<dbReference type="EMBL" id="BMHP01000001">
    <property type="protein sequence ID" value="GGD53755.1"/>
    <property type="molecule type" value="Genomic_DNA"/>
</dbReference>
<evidence type="ECO:0000256" key="3">
    <source>
        <dbReference type="ARBA" id="ARBA00023163"/>
    </source>
</evidence>
<gene>
    <name evidence="6" type="ORF">GCM10010911_09100</name>
</gene>
<evidence type="ECO:0000256" key="4">
    <source>
        <dbReference type="SAM" id="MobiDB-lite"/>
    </source>
</evidence>
<feature type="region of interest" description="Disordered" evidence="4">
    <location>
        <begin position="176"/>
        <end position="196"/>
    </location>
</feature>
<dbReference type="Proteomes" id="UP000612456">
    <property type="component" value="Unassembled WGS sequence"/>
</dbReference>
<dbReference type="InterPro" id="IPR009057">
    <property type="entry name" value="Homeodomain-like_sf"/>
</dbReference>
<dbReference type="Gene3D" id="1.10.10.60">
    <property type="entry name" value="Homeodomain-like"/>
    <property type="match status" value="2"/>
</dbReference>
<dbReference type="PROSITE" id="PS01124">
    <property type="entry name" value="HTH_ARAC_FAMILY_2"/>
    <property type="match status" value="1"/>
</dbReference>
<proteinExistence type="predicted"/>
<keyword evidence="2" id="KW-0238">DNA-binding</keyword>
<dbReference type="InterPro" id="IPR014710">
    <property type="entry name" value="RmlC-like_jellyroll"/>
</dbReference>
<dbReference type="GO" id="GO:0003700">
    <property type="term" value="F:DNA-binding transcription factor activity"/>
    <property type="evidence" value="ECO:0007669"/>
    <property type="project" value="InterPro"/>
</dbReference>
<evidence type="ECO:0000313" key="7">
    <source>
        <dbReference type="Proteomes" id="UP000612456"/>
    </source>
</evidence>
<dbReference type="PANTHER" id="PTHR43280:SF2">
    <property type="entry name" value="HTH-TYPE TRANSCRIPTIONAL REGULATOR EXSA"/>
    <property type="match status" value="1"/>
</dbReference>
<evidence type="ECO:0000313" key="6">
    <source>
        <dbReference type="EMBL" id="GGD53755.1"/>
    </source>
</evidence>
<name>A0A916YNF1_9BACL</name>
<dbReference type="PRINTS" id="PR00032">
    <property type="entry name" value="HTHARAC"/>
</dbReference>
<reference evidence="6" key="1">
    <citation type="journal article" date="2014" name="Int. J. Syst. Evol. Microbiol.">
        <title>Complete genome sequence of Corynebacterium casei LMG S-19264T (=DSM 44701T), isolated from a smear-ripened cheese.</title>
        <authorList>
            <consortium name="US DOE Joint Genome Institute (JGI-PGF)"/>
            <person name="Walter F."/>
            <person name="Albersmeier A."/>
            <person name="Kalinowski J."/>
            <person name="Ruckert C."/>
        </authorList>
    </citation>
    <scope>NUCLEOTIDE SEQUENCE</scope>
    <source>
        <strain evidence="6">CGMCC 1.15178</strain>
    </source>
</reference>
<dbReference type="Gene3D" id="2.60.120.10">
    <property type="entry name" value="Jelly Rolls"/>
    <property type="match status" value="1"/>
</dbReference>
<feature type="compositionally biased region" description="Basic and acidic residues" evidence="4">
    <location>
        <begin position="187"/>
        <end position="196"/>
    </location>
</feature>
<dbReference type="InterPro" id="IPR018062">
    <property type="entry name" value="HTH_AraC-typ_CS"/>
</dbReference>
<organism evidence="6 7">
    <name type="scientific">Paenibacillus nasutitermitis</name>
    <dbReference type="NCBI Taxonomy" id="1652958"/>
    <lineage>
        <taxon>Bacteria</taxon>
        <taxon>Bacillati</taxon>
        <taxon>Bacillota</taxon>
        <taxon>Bacilli</taxon>
        <taxon>Bacillales</taxon>
        <taxon>Paenibacillaceae</taxon>
        <taxon>Paenibacillus</taxon>
    </lineage>
</organism>
<dbReference type="SUPFAM" id="SSF46689">
    <property type="entry name" value="Homeodomain-like"/>
    <property type="match status" value="2"/>
</dbReference>
<keyword evidence="3" id="KW-0804">Transcription</keyword>
<dbReference type="InterPro" id="IPR037923">
    <property type="entry name" value="HTH-like"/>
</dbReference>
<dbReference type="PROSITE" id="PS00041">
    <property type="entry name" value="HTH_ARAC_FAMILY_1"/>
    <property type="match status" value="1"/>
</dbReference>